<dbReference type="InterPro" id="IPR023296">
    <property type="entry name" value="Glyco_hydro_beta-prop_sf"/>
</dbReference>
<accession>A0AAU7CH39</accession>
<dbReference type="CDD" id="cd18613">
    <property type="entry name" value="GH130"/>
    <property type="match status" value="1"/>
</dbReference>
<comment type="similarity">
    <text evidence="3">Belongs to the glycosyl hydrolase 130 family.</text>
</comment>
<sequence>MAVQVARLSLRLFPDPTRVITRLFCPADPDRVRGLVRRVLAIPEEESERLLEGLRRDFRIQHPNLLDLFEEHYREVRRLVPDDLPDPCGVHRSLIGAYFTMEYALESVALFNPSIVPGMDQSGVPPGGVRFLISLRAVGEGHVSSIVFRRGLIGPGGQVDIDPVPSVSRPLKAIEPTKLLKVDFRRELQALGAEHGDVDAVFDSLGERFTTDDLSRAIAATREHLAPTGLFERSCEALLTLAHSSYDLLLPEDLLESEIVIFPQADHEWHGIEDLRLVRFLDDDGTTRYYGTYTAYDGNRVYPQLMEYRGARIVRITMIKGRCARNKGMALFPRKIRGHYAMVSRLDNENLFYMESDDVRYWDDARPLQVPTFPWDLVQIGNCGSPIETEAGWLLLTHGVGPMRRYSIGASLLDLDDPSRVIGQTPEPLLVPSVDERAGYVPNVVYSCGGMIHAGRLILPYALNDSSTAFATIELDELLASLHRP</sequence>
<dbReference type="PANTHER" id="PTHR34106:SF4">
    <property type="entry name" value="BLL5143 PROTEIN"/>
    <property type="match status" value="1"/>
</dbReference>
<dbReference type="GO" id="GO:0016787">
    <property type="term" value="F:hydrolase activity"/>
    <property type="evidence" value="ECO:0007669"/>
    <property type="project" value="UniProtKB-KW"/>
</dbReference>
<keyword evidence="1" id="KW-0328">Glycosyltransferase</keyword>
<evidence type="ECO:0000256" key="1">
    <source>
        <dbReference type="ARBA" id="ARBA00022676"/>
    </source>
</evidence>
<organism evidence="4">
    <name type="scientific">Singulisphaera sp. Ch08</name>
    <dbReference type="NCBI Taxonomy" id="3120278"/>
    <lineage>
        <taxon>Bacteria</taxon>
        <taxon>Pseudomonadati</taxon>
        <taxon>Planctomycetota</taxon>
        <taxon>Planctomycetia</taxon>
        <taxon>Isosphaerales</taxon>
        <taxon>Isosphaeraceae</taxon>
        <taxon>Singulisphaera</taxon>
    </lineage>
</organism>
<keyword evidence="4" id="KW-0378">Hydrolase</keyword>
<proteinExistence type="inferred from homology"/>
<evidence type="ECO:0000256" key="3">
    <source>
        <dbReference type="ARBA" id="ARBA00024356"/>
    </source>
</evidence>
<protein>
    <submittedName>
        <fullName evidence="4">Glycoside hydrolase family 130 protein</fullName>
    </submittedName>
</protein>
<name>A0AAU7CH39_9BACT</name>
<gene>
    <name evidence="4" type="ORF">V5E97_00765</name>
</gene>
<dbReference type="Pfam" id="PF04041">
    <property type="entry name" value="Glyco_hydro_130"/>
    <property type="match status" value="1"/>
</dbReference>
<keyword evidence="2" id="KW-0808">Transferase</keyword>
<dbReference type="Gene3D" id="2.115.10.20">
    <property type="entry name" value="Glycosyl hydrolase domain, family 43"/>
    <property type="match status" value="1"/>
</dbReference>
<dbReference type="InterPro" id="IPR007184">
    <property type="entry name" value="Mannoside_phosphorylase"/>
</dbReference>
<dbReference type="EMBL" id="CP155447">
    <property type="protein sequence ID" value="XBH04574.1"/>
    <property type="molecule type" value="Genomic_DNA"/>
</dbReference>
<dbReference type="GO" id="GO:0016757">
    <property type="term" value="F:glycosyltransferase activity"/>
    <property type="evidence" value="ECO:0007669"/>
    <property type="project" value="UniProtKB-KW"/>
</dbReference>
<dbReference type="PANTHER" id="PTHR34106">
    <property type="entry name" value="GLYCOSIDASE"/>
    <property type="match status" value="1"/>
</dbReference>
<evidence type="ECO:0000256" key="2">
    <source>
        <dbReference type="ARBA" id="ARBA00022679"/>
    </source>
</evidence>
<dbReference type="RefSeq" id="WP_406697356.1">
    <property type="nucleotide sequence ID" value="NZ_CP155447.1"/>
</dbReference>
<reference evidence="4" key="1">
    <citation type="submission" date="2024-05" db="EMBL/GenBank/DDBJ databases">
        <title>Planctomycetes of the genus Singulisphaera possess chitinolytic capabilities.</title>
        <authorList>
            <person name="Ivanova A."/>
        </authorList>
    </citation>
    <scope>NUCLEOTIDE SEQUENCE</scope>
    <source>
        <strain evidence="4">Ch08T</strain>
    </source>
</reference>
<dbReference type="AlphaFoldDB" id="A0AAU7CH39"/>
<dbReference type="SUPFAM" id="SSF75005">
    <property type="entry name" value="Arabinanase/levansucrase/invertase"/>
    <property type="match status" value="1"/>
</dbReference>
<evidence type="ECO:0000313" key="4">
    <source>
        <dbReference type="EMBL" id="XBH04574.1"/>
    </source>
</evidence>